<feature type="domain" description="YjeF N-terminal" evidence="1">
    <location>
        <begin position="1"/>
        <end position="51"/>
    </location>
</feature>
<evidence type="ECO:0000259" key="1">
    <source>
        <dbReference type="PROSITE" id="PS51385"/>
    </source>
</evidence>
<dbReference type="Gene3D" id="3.40.50.10260">
    <property type="entry name" value="YjeF N-terminal domain"/>
    <property type="match status" value="1"/>
</dbReference>
<sequence>MENARRAVAEEALRRLSHGRGHWVVLVGKGNNGGDGLGAASRCCGTGRHRH</sequence>
<evidence type="ECO:0000313" key="2">
    <source>
        <dbReference type="EMBL" id="MCE5172942.1"/>
    </source>
</evidence>
<dbReference type="InterPro" id="IPR004443">
    <property type="entry name" value="YjeF_N_dom"/>
</dbReference>
<dbReference type="InterPro" id="IPR036652">
    <property type="entry name" value="YjeF_N_dom_sf"/>
</dbReference>
<comment type="caution">
    <text evidence="2">The sequence shown here is derived from an EMBL/GenBank/DDBJ whole genome shotgun (WGS) entry which is preliminary data.</text>
</comment>
<dbReference type="EMBL" id="JAJNBZ010000037">
    <property type="protein sequence ID" value="MCE5172942.1"/>
    <property type="molecule type" value="Genomic_DNA"/>
</dbReference>
<reference evidence="2 3" key="1">
    <citation type="submission" date="2021-11" db="EMBL/GenBank/DDBJ databases">
        <title>Draft genome sequence of Paenibacillus profundus YoMME, a new Gram-positive bacteria with exoelectrogenic properties.</title>
        <authorList>
            <person name="Hubenova Y."/>
            <person name="Hubenova E."/>
            <person name="Manasiev Y."/>
            <person name="Peykov S."/>
            <person name="Mitov M."/>
        </authorList>
    </citation>
    <scope>NUCLEOTIDE SEQUENCE [LARGE SCALE GENOMIC DNA]</scope>
    <source>
        <strain evidence="2 3">YoMME</strain>
    </source>
</reference>
<dbReference type="Proteomes" id="UP001199916">
    <property type="component" value="Unassembled WGS sequence"/>
</dbReference>
<accession>A0ABS8YRL2</accession>
<evidence type="ECO:0000313" key="3">
    <source>
        <dbReference type="Proteomes" id="UP001199916"/>
    </source>
</evidence>
<dbReference type="Pfam" id="PF03853">
    <property type="entry name" value="YjeF_N"/>
    <property type="match status" value="1"/>
</dbReference>
<organism evidence="2 3">
    <name type="scientific">Paenibacillus profundus</name>
    <dbReference type="NCBI Taxonomy" id="1173085"/>
    <lineage>
        <taxon>Bacteria</taxon>
        <taxon>Bacillati</taxon>
        <taxon>Bacillota</taxon>
        <taxon>Bacilli</taxon>
        <taxon>Bacillales</taxon>
        <taxon>Paenibacillaceae</taxon>
        <taxon>Paenibacillus</taxon>
    </lineage>
</organism>
<dbReference type="PROSITE" id="PS51385">
    <property type="entry name" value="YJEF_N"/>
    <property type="match status" value="1"/>
</dbReference>
<protein>
    <recommendedName>
        <fullName evidence="1">YjeF N-terminal domain-containing protein</fullName>
    </recommendedName>
</protein>
<proteinExistence type="predicted"/>
<keyword evidence="3" id="KW-1185">Reference proteome</keyword>
<dbReference type="SUPFAM" id="SSF64153">
    <property type="entry name" value="YjeF N-terminal domain-like"/>
    <property type="match status" value="1"/>
</dbReference>
<gene>
    <name evidence="2" type="ORF">LQV63_27135</name>
</gene>
<name>A0ABS8YRL2_9BACL</name>